<dbReference type="Proteomes" id="UP000093111">
    <property type="component" value="Unassembled WGS sequence"/>
</dbReference>
<accession>A0A1C7NVQ9</accession>
<keyword evidence="3" id="KW-1185">Reference proteome</keyword>
<dbReference type="Pfam" id="PF06276">
    <property type="entry name" value="FhuF"/>
    <property type="match status" value="1"/>
</dbReference>
<dbReference type="OrthoDB" id="8993954at2"/>
<proteinExistence type="predicted"/>
<evidence type="ECO:0000313" key="3">
    <source>
        <dbReference type="Proteomes" id="UP000093111"/>
    </source>
</evidence>
<organism evidence="2 3">
    <name type="scientific">Pararhizobium polonicum</name>
    <dbReference type="NCBI Taxonomy" id="1612624"/>
    <lineage>
        <taxon>Bacteria</taxon>
        <taxon>Pseudomonadati</taxon>
        <taxon>Pseudomonadota</taxon>
        <taxon>Alphaproteobacteria</taxon>
        <taxon>Hyphomicrobiales</taxon>
        <taxon>Rhizobiaceae</taxon>
        <taxon>Rhizobium/Agrobacterium group</taxon>
        <taxon>Pararhizobium</taxon>
    </lineage>
</organism>
<dbReference type="PRINTS" id="PR01714">
    <property type="entry name" value="2FE2SRDCTASE"/>
</dbReference>
<feature type="domain" description="Aerobactin siderophore biosynthesis IucA/IucC-like C-terminal" evidence="1">
    <location>
        <begin position="75"/>
        <end position="221"/>
    </location>
</feature>
<dbReference type="EMBL" id="LGLV01000016">
    <property type="protein sequence ID" value="OBZ93090.1"/>
    <property type="molecule type" value="Genomic_DNA"/>
</dbReference>
<evidence type="ECO:0000259" key="1">
    <source>
        <dbReference type="Pfam" id="PF06276"/>
    </source>
</evidence>
<name>A0A1C7NVQ9_9HYPH</name>
<dbReference type="AlphaFoldDB" id="A0A1C7NVQ9"/>
<dbReference type="InterPro" id="IPR022770">
    <property type="entry name" value="IucA/IucC-like_C"/>
</dbReference>
<dbReference type="STRING" id="1612624.ADU59_23705"/>
<gene>
    <name evidence="2" type="ORF">ADU59_23705</name>
</gene>
<protein>
    <submittedName>
        <fullName evidence="2">Iron reductase</fullName>
    </submittedName>
</protein>
<dbReference type="PATRIC" id="fig|1612624.7.peg.2431"/>
<dbReference type="InterPro" id="IPR008090">
    <property type="entry name" value="Fe_iron_reduct"/>
</dbReference>
<dbReference type="NCBIfam" id="TIGR03951">
    <property type="entry name" value="Fe_III_red_FhuF"/>
    <property type="match status" value="1"/>
</dbReference>
<comment type="caution">
    <text evidence="2">The sequence shown here is derived from an EMBL/GenBank/DDBJ whole genome shotgun (WGS) entry which is preliminary data.</text>
</comment>
<dbReference type="GO" id="GO:0003824">
    <property type="term" value="F:catalytic activity"/>
    <property type="evidence" value="ECO:0007669"/>
    <property type="project" value="UniProtKB-ARBA"/>
</dbReference>
<reference evidence="2 3" key="1">
    <citation type="journal article" date="2016" name="Syst. Appl. Microbiol.">
        <title>Pararhizobium polonicum sp. nov. isolated from tumors on stone fruit rootstocks.</title>
        <authorList>
            <person name="Pulawska J."/>
            <person name="Kuzmanovic N."/>
            <person name="Willems A."/>
            <person name="Pothier J.F."/>
        </authorList>
    </citation>
    <scope>NUCLEOTIDE SEQUENCE [LARGE SCALE GENOMIC DNA]</scope>
    <source>
        <strain evidence="2 3">F5.1</strain>
    </source>
</reference>
<sequence length="254" mass="27279">MTVNANHDAKTAFGASSLKAVFAGEHAWCGEKMMLSSDIEGAVPISDFFGSGGFSAALDTYAASRGGTDRRAVASMWSLYYFSLLTIPYIVARRAHHALPVAARSMTIALAEDGLPRALGLADEGDWSDSEEGDLLSFVMPLVSQNLAEIVAHLKTQGGIAPKLAWNNAAVYIDYAFNATERKRPADGDAWASRSLFSAPHLPDGSANPFLGCLRHEIDGEETVCRRKICCLRYLLPGIPSCGNLCALPAQRKQ</sequence>
<evidence type="ECO:0000313" key="2">
    <source>
        <dbReference type="EMBL" id="OBZ93090.1"/>
    </source>
</evidence>